<accession>A0A317ZBF5</accession>
<organism evidence="2 3">
    <name type="scientific">Staphylococcus pseudintermedius</name>
    <dbReference type="NCBI Taxonomy" id="283734"/>
    <lineage>
        <taxon>Bacteria</taxon>
        <taxon>Bacillati</taxon>
        <taxon>Bacillota</taxon>
        <taxon>Bacilli</taxon>
        <taxon>Bacillales</taxon>
        <taxon>Staphylococcaceae</taxon>
        <taxon>Staphylococcus</taxon>
        <taxon>Staphylococcus intermedius group</taxon>
    </lineage>
</organism>
<evidence type="ECO:0000313" key="2">
    <source>
        <dbReference type="EMBL" id="PWZ99426.1"/>
    </source>
</evidence>
<dbReference type="Proteomes" id="UP000246351">
    <property type="component" value="Unassembled WGS sequence"/>
</dbReference>
<keyword evidence="1" id="KW-1133">Transmembrane helix</keyword>
<name>A0A317ZBF5_STAPS</name>
<sequence length="83" mass="9235">PALVYTLGILLLLLLPVVKPFIPLIPEIGDNIQDSLKYIPFSYLSDKTLGNGVTFTNWQWVINVGSIVVLWLANLTLIAKKDI</sequence>
<keyword evidence="1" id="KW-0472">Membrane</keyword>
<reference evidence="2 3" key="1">
    <citation type="journal article" date="2018" name="Vet. Microbiol.">
        <title>Clonal diversity and geographic distribution of methicillin-resistant Staphylococcus pseudintermedius from Australian animals: Discovery of novel sequence types.</title>
        <authorList>
            <person name="Worthing K.A."/>
            <person name="Abraham S."/>
            <person name="Coombs G.W."/>
            <person name="Pang S."/>
            <person name="Saputra S."/>
            <person name="Jordan D."/>
            <person name="Trott D.J."/>
            <person name="Norris J.M."/>
        </authorList>
    </citation>
    <scope>NUCLEOTIDE SEQUENCE [LARGE SCALE GENOMIC DNA]</scope>
    <source>
        <strain evidence="2 3">ST71 3</strain>
    </source>
</reference>
<comment type="caution">
    <text evidence="2">The sequence shown here is derived from an EMBL/GenBank/DDBJ whole genome shotgun (WGS) entry which is preliminary data.</text>
</comment>
<proteinExistence type="predicted"/>
<keyword evidence="1" id="KW-0812">Transmembrane</keyword>
<evidence type="ECO:0008006" key="4">
    <source>
        <dbReference type="Google" id="ProtNLM"/>
    </source>
</evidence>
<feature type="transmembrane region" description="Helical" evidence="1">
    <location>
        <begin position="58"/>
        <end position="79"/>
    </location>
</feature>
<dbReference type="AlphaFoldDB" id="A0A317ZBF5"/>
<protein>
    <recommendedName>
        <fullName evidence="4">ABC transporter permease</fullName>
    </recommendedName>
</protein>
<gene>
    <name evidence="2" type="ORF">DD924_02725</name>
</gene>
<feature type="non-terminal residue" evidence="2">
    <location>
        <position position="1"/>
    </location>
</feature>
<evidence type="ECO:0000256" key="1">
    <source>
        <dbReference type="SAM" id="Phobius"/>
    </source>
</evidence>
<dbReference type="EMBL" id="QEIV01000210">
    <property type="protein sequence ID" value="PWZ99426.1"/>
    <property type="molecule type" value="Genomic_DNA"/>
</dbReference>
<evidence type="ECO:0000313" key="3">
    <source>
        <dbReference type="Proteomes" id="UP000246351"/>
    </source>
</evidence>